<dbReference type="Proteomes" id="UP001642360">
    <property type="component" value="Unassembled WGS sequence"/>
</dbReference>
<dbReference type="Gene3D" id="1.25.40.10">
    <property type="entry name" value="Tetratricopeptide repeat domain"/>
    <property type="match status" value="2"/>
</dbReference>
<keyword evidence="4" id="KW-0812">Transmembrane</keyword>
<organism evidence="5 6">
    <name type="scientific">Ilex paraguariensis</name>
    <name type="common">yerba mate</name>
    <dbReference type="NCBI Taxonomy" id="185542"/>
    <lineage>
        <taxon>Eukaryota</taxon>
        <taxon>Viridiplantae</taxon>
        <taxon>Streptophyta</taxon>
        <taxon>Embryophyta</taxon>
        <taxon>Tracheophyta</taxon>
        <taxon>Spermatophyta</taxon>
        <taxon>Magnoliopsida</taxon>
        <taxon>eudicotyledons</taxon>
        <taxon>Gunneridae</taxon>
        <taxon>Pentapetalae</taxon>
        <taxon>asterids</taxon>
        <taxon>campanulids</taxon>
        <taxon>Aquifoliales</taxon>
        <taxon>Aquifoliaceae</taxon>
        <taxon>Ilex</taxon>
    </lineage>
</organism>
<reference evidence="5 6" key="1">
    <citation type="submission" date="2024-02" db="EMBL/GenBank/DDBJ databases">
        <authorList>
            <person name="Vignale AGUSTIN F."/>
            <person name="Sosa J E."/>
            <person name="Modenutti C."/>
        </authorList>
    </citation>
    <scope>NUCLEOTIDE SEQUENCE [LARGE SCALE GENOMIC DNA]</scope>
</reference>
<evidence type="ECO:0000256" key="4">
    <source>
        <dbReference type="SAM" id="Phobius"/>
    </source>
</evidence>
<protein>
    <recommendedName>
        <fullName evidence="7">Pentatricopeptide repeat-containing protein</fullName>
    </recommendedName>
</protein>
<comment type="similarity">
    <text evidence="1">Belongs to the PPR family. P subfamily.</text>
</comment>
<evidence type="ECO:0000313" key="6">
    <source>
        <dbReference type="Proteomes" id="UP001642360"/>
    </source>
</evidence>
<dbReference type="PANTHER" id="PTHR47933:SF69">
    <property type="entry name" value="OS07G0513200 PROTEIN"/>
    <property type="match status" value="1"/>
</dbReference>
<evidence type="ECO:0008006" key="7">
    <source>
        <dbReference type="Google" id="ProtNLM"/>
    </source>
</evidence>
<accession>A0ABC8RIE9</accession>
<dbReference type="NCBIfam" id="TIGR00756">
    <property type="entry name" value="PPR"/>
    <property type="match status" value="3"/>
</dbReference>
<evidence type="ECO:0000256" key="3">
    <source>
        <dbReference type="PROSITE-ProRule" id="PRU00708"/>
    </source>
</evidence>
<sequence>MKLPFEIFLICFVQTMLILLRGLLLRNSKRVSVFLSTGPNNIYCCLSNGSQFVSPSSHTFLLWITGFLCFFRYPFVTKVNFDSFHEVFNRDVVSNIVREDKWDDFRIVSVFESALAPILVSRILVELKGEPRLALKLFKWAKRHTGFCHTTESYCILAHILFCSRMCIDAHAILKDLVSSNRVLLGGDIFDILWSTRNVCVPGYGVFDTLFSVLVELGMLEEASECFLRMKRFRVLPKVRSCNYLLHTLSKTGRGELSRKFFKDIIGAGICPSVFTYNIMIDYACKEGDFETARSLFAQMKEMGVTPDIVTYNSLIDGMGSLGSYRFQCLYMRK</sequence>
<dbReference type="AlphaFoldDB" id="A0ABC8RIE9"/>
<dbReference type="Pfam" id="PF01535">
    <property type="entry name" value="PPR"/>
    <property type="match status" value="1"/>
</dbReference>
<gene>
    <name evidence="5" type="ORF">ILEXP_LOCUS12525</name>
</gene>
<keyword evidence="4" id="KW-0472">Membrane</keyword>
<feature type="repeat" description="PPR" evidence="3">
    <location>
        <begin position="273"/>
        <end position="307"/>
    </location>
</feature>
<keyword evidence="6" id="KW-1185">Reference proteome</keyword>
<proteinExistence type="inferred from homology"/>
<dbReference type="EMBL" id="CAUOFW020001421">
    <property type="protein sequence ID" value="CAK9144753.1"/>
    <property type="molecule type" value="Genomic_DNA"/>
</dbReference>
<evidence type="ECO:0000256" key="2">
    <source>
        <dbReference type="ARBA" id="ARBA00022737"/>
    </source>
</evidence>
<evidence type="ECO:0000256" key="1">
    <source>
        <dbReference type="ARBA" id="ARBA00007626"/>
    </source>
</evidence>
<dbReference type="InterPro" id="IPR051240">
    <property type="entry name" value="Mito_RNA-Proc/Resp"/>
</dbReference>
<dbReference type="Pfam" id="PF13041">
    <property type="entry name" value="PPR_2"/>
    <property type="match status" value="1"/>
</dbReference>
<dbReference type="PROSITE" id="PS51375">
    <property type="entry name" value="PPR"/>
    <property type="match status" value="1"/>
</dbReference>
<keyword evidence="2" id="KW-0677">Repeat</keyword>
<dbReference type="InterPro" id="IPR002885">
    <property type="entry name" value="PPR_rpt"/>
</dbReference>
<evidence type="ECO:0000313" key="5">
    <source>
        <dbReference type="EMBL" id="CAK9144753.1"/>
    </source>
</evidence>
<keyword evidence="4" id="KW-1133">Transmembrane helix</keyword>
<comment type="caution">
    <text evidence="5">The sequence shown here is derived from an EMBL/GenBank/DDBJ whole genome shotgun (WGS) entry which is preliminary data.</text>
</comment>
<name>A0ABC8RIE9_9AQUA</name>
<feature type="transmembrane region" description="Helical" evidence="4">
    <location>
        <begin position="6"/>
        <end position="24"/>
    </location>
</feature>
<dbReference type="InterPro" id="IPR011990">
    <property type="entry name" value="TPR-like_helical_dom_sf"/>
</dbReference>
<dbReference type="PANTHER" id="PTHR47933">
    <property type="entry name" value="PENTATRICOPEPTIDE REPEAT-CONTAINING PROTEIN 1, MITOCHONDRIAL"/>
    <property type="match status" value="1"/>
</dbReference>